<comment type="similarity">
    <text evidence="3 10">Belongs to the TOP6A family.</text>
</comment>
<evidence type="ECO:0000256" key="3">
    <source>
        <dbReference type="ARBA" id="ARBA00006559"/>
    </source>
</evidence>
<dbReference type="SUPFAM" id="SSF56726">
    <property type="entry name" value="DNA topoisomerase IV, alpha subunit"/>
    <property type="match status" value="1"/>
</dbReference>
<dbReference type="OrthoDB" id="5377392at2759"/>
<proteinExistence type="inferred from homology"/>
<dbReference type="InterPro" id="IPR002815">
    <property type="entry name" value="Spo11/TopoVI_A"/>
</dbReference>
<dbReference type="GO" id="GO:0003677">
    <property type="term" value="F:DNA binding"/>
    <property type="evidence" value="ECO:0007669"/>
    <property type="project" value="UniProtKB-UniRule"/>
</dbReference>
<gene>
    <name evidence="13" type="ORF">GOP47_0022609</name>
</gene>
<evidence type="ECO:0000256" key="2">
    <source>
        <dbReference type="ARBA" id="ARBA00001946"/>
    </source>
</evidence>
<evidence type="ECO:0000256" key="10">
    <source>
        <dbReference type="PROSITE-ProRule" id="PRU01385"/>
    </source>
</evidence>
<evidence type="ECO:0000313" key="13">
    <source>
        <dbReference type="EMBL" id="KAI5062070.1"/>
    </source>
</evidence>
<comment type="cofactor">
    <cofactor evidence="2">
        <name>Mg(2+)</name>
        <dbReference type="ChEBI" id="CHEBI:18420"/>
    </cofactor>
</comment>
<keyword evidence="7 10" id="KW-0799">Topoisomerase</keyword>
<dbReference type="GO" id="GO:0000228">
    <property type="term" value="C:nuclear chromosome"/>
    <property type="evidence" value="ECO:0007669"/>
    <property type="project" value="TreeGrafter"/>
</dbReference>
<evidence type="ECO:0000256" key="9">
    <source>
        <dbReference type="ARBA" id="ARBA00023235"/>
    </source>
</evidence>
<dbReference type="EC" id="5.6.2.2" evidence="4"/>
<accession>A0A9D4U6L6</accession>
<dbReference type="GO" id="GO:0046872">
    <property type="term" value="F:metal ion binding"/>
    <property type="evidence" value="ECO:0007669"/>
    <property type="project" value="UniProtKB-KW"/>
</dbReference>
<dbReference type="GO" id="GO:0005524">
    <property type="term" value="F:ATP binding"/>
    <property type="evidence" value="ECO:0007669"/>
    <property type="project" value="InterPro"/>
</dbReference>
<dbReference type="PANTHER" id="PTHR10848:SF3">
    <property type="entry name" value="MEIOTIC RECOMBINATION PROTEIN SPO11-1"/>
    <property type="match status" value="1"/>
</dbReference>
<keyword evidence="5" id="KW-0479">Metal-binding</keyword>
<evidence type="ECO:0000259" key="11">
    <source>
        <dbReference type="Pfam" id="PF04406"/>
    </source>
</evidence>
<keyword evidence="8 10" id="KW-0238">DNA-binding</keyword>
<dbReference type="GO" id="GO:0007131">
    <property type="term" value="P:reciprocal meiotic recombination"/>
    <property type="evidence" value="ECO:0007669"/>
    <property type="project" value="TreeGrafter"/>
</dbReference>
<dbReference type="Gene3D" id="1.10.10.10">
    <property type="entry name" value="Winged helix-like DNA-binding domain superfamily/Winged helix DNA-binding domain"/>
    <property type="match status" value="1"/>
</dbReference>
<keyword evidence="6" id="KW-0460">Magnesium</keyword>
<protein>
    <recommendedName>
        <fullName evidence="4">DNA topoisomerase (ATP-hydrolyzing)</fullName>
        <ecNumber evidence="4">5.6.2.2</ecNumber>
    </recommendedName>
</protein>
<dbReference type="AlphaFoldDB" id="A0A9D4U6L6"/>
<dbReference type="InterPro" id="IPR034136">
    <property type="entry name" value="TOPRIM_Topo6A/Spo11"/>
</dbReference>
<dbReference type="GO" id="GO:0042138">
    <property type="term" value="P:meiotic DNA double-strand break formation"/>
    <property type="evidence" value="ECO:0007669"/>
    <property type="project" value="TreeGrafter"/>
</dbReference>
<dbReference type="EMBL" id="JABFUD020000022">
    <property type="protein sequence ID" value="KAI5062070.1"/>
    <property type="molecule type" value="Genomic_DNA"/>
</dbReference>
<organism evidence="13 14">
    <name type="scientific">Adiantum capillus-veneris</name>
    <name type="common">Maidenhair fern</name>
    <dbReference type="NCBI Taxonomy" id="13818"/>
    <lineage>
        <taxon>Eukaryota</taxon>
        <taxon>Viridiplantae</taxon>
        <taxon>Streptophyta</taxon>
        <taxon>Embryophyta</taxon>
        <taxon>Tracheophyta</taxon>
        <taxon>Polypodiopsida</taxon>
        <taxon>Polypodiidae</taxon>
        <taxon>Polypodiales</taxon>
        <taxon>Pteridineae</taxon>
        <taxon>Pteridaceae</taxon>
        <taxon>Vittarioideae</taxon>
        <taxon>Adiantum</taxon>
    </lineage>
</organism>
<keyword evidence="9 10" id="KW-0413">Isomerase</keyword>
<evidence type="ECO:0000256" key="6">
    <source>
        <dbReference type="ARBA" id="ARBA00022842"/>
    </source>
</evidence>
<evidence type="ECO:0000256" key="1">
    <source>
        <dbReference type="ARBA" id="ARBA00000185"/>
    </source>
</evidence>
<dbReference type="InterPro" id="IPR036388">
    <property type="entry name" value="WH-like_DNA-bd_sf"/>
</dbReference>
<evidence type="ECO:0000256" key="4">
    <source>
        <dbReference type="ARBA" id="ARBA00012895"/>
    </source>
</evidence>
<dbReference type="GO" id="GO:0003918">
    <property type="term" value="F:DNA topoisomerase type II (double strand cut, ATP-hydrolyzing) activity"/>
    <property type="evidence" value="ECO:0007669"/>
    <property type="project" value="UniProtKB-UniRule"/>
</dbReference>
<dbReference type="PANTHER" id="PTHR10848">
    <property type="entry name" value="MEIOTIC RECOMBINATION PROTEIN SPO11"/>
    <property type="match status" value="1"/>
</dbReference>
<evidence type="ECO:0000313" key="14">
    <source>
        <dbReference type="Proteomes" id="UP000886520"/>
    </source>
</evidence>
<feature type="active site" description="O-(5'-phospho-DNA)-tyrosine intermediate" evidence="10">
    <location>
        <position position="115"/>
    </location>
</feature>
<dbReference type="Proteomes" id="UP000886520">
    <property type="component" value="Chromosome 22"/>
</dbReference>
<evidence type="ECO:0000259" key="12">
    <source>
        <dbReference type="Pfam" id="PF21180"/>
    </source>
</evidence>
<feature type="domain" description="Topoisomerase 6 subunit A/Spo11 TOPRIM" evidence="12">
    <location>
        <begin position="221"/>
        <end position="378"/>
    </location>
</feature>
<dbReference type="Gene3D" id="3.40.1360.10">
    <property type="match status" value="1"/>
</dbReference>
<comment type="catalytic activity">
    <reaction evidence="1 10">
        <text>ATP-dependent breakage, passage and rejoining of double-stranded DNA.</text>
        <dbReference type="EC" id="5.6.2.2"/>
    </reaction>
</comment>
<dbReference type="Pfam" id="PF21180">
    <property type="entry name" value="TOP6A-Spo11_Toprim"/>
    <property type="match status" value="1"/>
</dbReference>
<dbReference type="PROSITE" id="PS52041">
    <property type="entry name" value="TOPO_IIB"/>
    <property type="match status" value="1"/>
</dbReference>
<dbReference type="InterPro" id="IPR013049">
    <property type="entry name" value="Spo11/TopoVI_A_N"/>
</dbReference>
<dbReference type="CDD" id="cd00223">
    <property type="entry name" value="TOPRIM_TopoIIB_SPO"/>
    <property type="match status" value="1"/>
</dbReference>
<dbReference type="PRINTS" id="PR01550">
    <property type="entry name" value="TOP6AFAMILY"/>
</dbReference>
<evidence type="ECO:0000256" key="8">
    <source>
        <dbReference type="ARBA" id="ARBA00023125"/>
    </source>
</evidence>
<dbReference type="GO" id="GO:0000706">
    <property type="term" value="P:meiotic DNA double-strand break processing"/>
    <property type="evidence" value="ECO:0007669"/>
    <property type="project" value="TreeGrafter"/>
</dbReference>
<comment type="caution">
    <text evidence="13">The sequence shown here is derived from an EMBL/GenBank/DDBJ whole genome shotgun (WGS) entry which is preliminary data.</text>
</comment>
<feature type="domain" description="Spo11/DNA topoisomerase VI subunit A N-terminal" evidence="11">
    <location>
        <begin position="87"/>
        <end position="147"/>
    </location>
</feature>
<dbReference type="Pfam" id="PF04406">
    <property type="entry name" value="TP6A_N"/>
    <property type="match status" value="1"/>
</dbReference>
<name>A0A9D4U6L6_ADICA</name>
<evidence type="ECO:0000256" key="5">
    <source>
        <dbReference type="ARBA" id="ARBA00022723"/>
    </source>
</evidence>
<keyword evidence="14" id="KW-1185">Reference proteome</keyword>
<sequence>MIAHHTPSRQLPRRHFSEDRQAAAGWRCRLHVALTHFTFKSRGKLPSVSLAKYQLCTAFSKDFRCIVFEKSEIQENLCLQQSGSAHRLVVMLRVLGIIQQLLEQGKHASKRDIYYTDPAIFHDVKMIDQAINDICIHFNCNRGSLNVVSVSKGYMCAWILIKFYIQPIPHAHTEFFFSLVMGWLNYNDDGRRIDCMKYSCTGLPIPVHTNLVQNIRSLADYILLVEKETVFQRLANDGYCLKNRCIIISGKGYPDVATRSFLRLLKDKLGLPVFGLVDGDPHGLDILLTYTFGSLSMAYDAEALVTPSIHWLGILLSDCEVFGVPARCLLPLSARDKQKATAILKRPYVKQYVPSWSNQIEMMLQQAVKLEIEAIASQQGPRAYWRIDDRFEEHSKEENEEIDFKELQSSYSFIKNWIDEINEGVLIPRCERREMPFVRLEA</sequence>
<dbReference type="InterPro" id="IPR036078">
    <property type="entry name" value="Spo11/TopoVI_A_sf"/>
</dbReference>
<evidence type="ECO:0000256" key="7">
    <source>
        <dbReference type="ARBA" id="ARBA00023029"/>
    </source>
</evidence>
<reference evidence="13" key="1">
    <citation type="submission" date="2021-01" db="EMBL/GenBank/DDBJ databases">
        <title>Adiantum capillus-veneris genome.</title>
        <authorList>
            <person name="Fang Y."/>
            <person name="Liao Q."/>
        </authorList>
    </citation>
    <scope>NUCLEOTIDE SEQUENCE</scope>
    <source>
        <strain evidence="13">H3</strain>
        <tissue evidence="13">Leaf</tissue>
    </source>
</reference>